<proteinExistence type="inferred from homology"/>
<keyword evidence="6" id="KW-0325">Glycoprotein</keyword>
<feature type="transmembrane region" description="Helical" evidence="7">
    <location>
        <begin position="230"/>
        <end position="253"/>
    </location>
</feature>
<dbReference type="EMBL" id="CAJEWN010000112">
    <property type="protein sequence ID" value="CAD2165753.1"/>
    <property type="molecule type" value="Genomic_DNA"/>
</dbReference>
<sequence length="648" mass="72885">MHNISNTTQNITFEFLKIAGTNLQDNALNPTVAYGIPLLLLLHFIILPMILICWILLLRVLRKLGFITSAEETNIAKNISEIPLESLCRTKTHFSFPIERVLVDTGPAILISALTNICADAIGSFTGSPEITLLCMGSMAAITVDFIYQVTFYAAVIALLDESELKSEQLKENNRKLCLSILIGSKGICKNKTINHQKPKNKISNNLYLNLKNQLNKTTKKYVGFIMNPLISFIICLFWIIFVIFSVIGVSHFKVNLSTKKLFASDSLLLEFGFSRKRIMKMAIFNWKEIFRKGGGDELNIDHYREQQIVPFFTMATIFVNNPGNLSNPSQIQRLNKLVNEMESLPESWGSSSTNYFIRDLSDFLGEESLNDLNNGLINEFLKWPENKHWKAFVRTDGENGTLKRFFFTTAYHGESLKEWAERANLQNKWRDIIDKYSDLNATVFNDEGLFLDLINNMPTDAWQSALATLICMTTICALFMGGEWRTVILAGISIGSIILGTLGILAWMDITMDPIMMAALVISIGFSIDIPAHVSYHFYSSGFDLPKPITKNDRHLFLNQRLTTTLLAVGIPALQAAISTSFCVLALLLVPLYMAQIFVKIMFSCIILCVIHSLILIPALIVLSDGILWNLFLLCHNTESVPNSIES</sequence>
<dbReference type="PROSITE" id="PS50156">
    <property type="entry name" value="SSD"/>
    <property type="match status" value="1"/>
</dbReference>
<evidence type="ECO:0000256" key="7">
    <source>
        <dbReference type="SAM" id="Phobius"/>
    </source>
</evidence>
<evidence type="ECO:0000256" key="2">
    <source>
        <dbReference type="ARBA" id="ARBA00005585"/>
    </source>
</evidence>
<evidence type="ECO:0000259" key="8">
    <source>
        <dbReference type="PROSITE" id="PS50156"/>
    </source>
</evidence>
<evidence type="ECO:0000256" key="6">
    <source>
        <dbReference type="ARBA" id="ARBA00023180"/>
    </source>
</evidence>
<evidence type="ECO:0000256" key="4">
    <source>
        <dbReference type="ARBA" id="ARBA00022989"/>
    </source>
</evidence>
<dbReference type="GO" id="GO:0006897">
    <property type="term" value="P:endocytosis"/>
    <property type="evidence" value="ECO:0007669"/>
    <property type="project" value="TreeGrafter"/>
</dbReference>
<dbReference type="InterPro" id="IPR000731">
    <property type="entry name" value="SSD"/>
</dbReference>
<keyword evidence="5 7" id="KW-0472">Membrane</keyword>
<evidence type="ECO:0000313" key="10">
    <source>
        <dbReference type="Proteomes" id="UP000580250"/>
    </source>
</evidence>
<dbReference type="Gene3D" id="1.20.1640.10">
    <property type="entry name" value="Multidrug efflux transporter AcrB transmembrane domain"/>
    <property type="match status" value="1"/>
</dbReference>
<gene>
    <name evidence="9" type="ORF">MENT_LOCUS17372</name>
</gene>
<name>A0A6V7UW63_MELEN</name>
<dbReference type="GO" id="GO:0005886">
    <property type="term" value="C:plasma membrane"/>
    <property type="evidence" value="ECO:0007669"/>
    <property type="project" value="TreeGrafter"/>
</dbReference>
<feature type="transmembrane region" description="Helical" evidence="7">
    <location>
        <begin position="567"/>
        <end position="590"/>
    </location>
</feature>
<dbReference type="GO" id="GO:0018996">
    <property type="term" value="P:molting cycle, collagen and cuticulin-based cuticle"/>
    <property type="evidence" value="ECO:0007669"/>
    <property type="project" value="TreeGrafter"/>
</dbReference>
<evidence type="ECO:0000256" key="5">
    <source>
        <dbReference type="ARBA" id="ARBA00023136"/>
    </source>
</evidence>
<dbReference type="InterPro" id="IPR003392">
    <property type="entry name" value="PTHD_SSD"/>
</dbReference>
<dbReference type="InterPro" id="IPR051697">
    <property type="entry name" value="Patched_domain-protein"/>
</dbReference>
<dbReference type="Pfam" id="PF02460">
    <property type="entry name" value="Patched"/>
    <property type="match status" value="1"/>
</dbReference>
<feature type="transmembrane region" description="Helical" evidence="7">
    <location>
        <begin position="32"/>
        <end position="57"/>
    </location>
</feature>
<dbReference type="SUPFAM" id="SSF82866">
    <property type="entry name" value="Multidrug efflux transporter AcrB transmembrane domain"/>
    <property type="match status" value="1"/>
</dbReference>
<dbReference type="OrthoDB" id="6510177at2759"/>
<protein>
    <recommendedName>
        <fullName evidence="8">SSD domain-containing protein</fullName>
    </recommendedName>
</protein>
<comment type="similarity">
    <text evidence="2">Belongs to the patched family.</text>
</comment>
<feature type="transmembrane region" description="Helical" evidence="7">
    <location>
        <begin position="516"/>
        <end position="540"/>
    </location>
</feature>
<dbReference type="GO" id="GO:0030659">
    <property type="term" value="C:cytoplasmic vesicle membrane"/>
    <property type="evidence" value="ECO:0007669"/>
    <property type="project" value="TreeGrafter"/>
</dbReference>
<feature type="transmembrane region" description="Helical" evidence="7">
    <location>
        <begin position="488"/>
        <end position="509"/>
    </location>
</feature>
<dbReference type="PANTHER" id="PTHR10796">
    <property type="entry name" value="PATCHED-RELATED"/>
    <property type="match status" value="1"/>
</dbReference>
<evidence type="ECO:0000256" key="1">
    <source>
        <dbReference type="ARBA" id="ARBA00004141"/>
    </source>
</evidence>
<comment type="caution">
    <text evidence="9">The sequence shown here is derived from an EMBL/GenBank/DDBJ whole genome shotgun (WGS) entry which is preliminary data.</text>
</comment>
<comment type="subcellular location">
    <subcellularLocation>
        <location evidence="1">Membrane</location>
        <topology evidence="1">Multi-pass membrane protein</topology>
    </subcellularLocation>
</comment>
<feature type="domain" description="SSD" evidence="8">
    <location>
        <begin position="46"/>
        <end position="159"/>
    </location>
</feature>
<evidence type="ECO:0000313" key="9">
    <source>
        <dbReference type="EMBL" id="CAD2165753.1"/>
    </source>
</evidence>
<dbReference type="PANTHER" id="PTHR10796:SF88">
    <property type="entry name" value="SSD DOMAIN-CONTAINING PROTEIN"/>
    <property type="match status" value="1"/>
</dbReference>
<reference evidence="9 10" key="1">
    <citation type="submission" date="2020-08" db="EMBL/GenBank/DDBJ databases">
        <authorList>
            <person name="Koutsovoulos G."/>
            <person name="Danchin GJ E."/>
        </authorList>
    </citation>
    <scope>NUCLEOTIDE SEQUENCE [LARGE SCALE GENOMIC DNA]</scope>
</reference>
<accession>A0A6V7UW63</accession>
<feature type="transmembrane region" description="Helical" evidence="7">
    <location>
        <begin position="602"/>
        <end position="624"/>
    </location>
</feature>
<keyword evidence="3 7" id="KW-0812">Transmembrane</keyword>
<dbReference type="AlphaFoldDB" id="A0A6V7UW63"/>
<dbReference type="Proteomes" id="UP000580250">
    <property type="component" value="Unassembled WGS sequence"/>
</dbReference>
<keyword evidence="4 7" id="KW-1133">Transmembrane helix</keyword>
<organism evidence="9 10">
    <name type="scientific">Meloidogyne enterolobii</name>
    <name type="common">Root-knot nematode worm</name>
    <name type="synonym">Meloidogyne mayaguensis</name>
    <dbReference type="NCBI Taxonomy" id="390850"/>
    <lineage>
        <taxon>Eukaryota</taxon>
        <taxon>Metazoa</taxon>
        <taxon>Ecdysozoa</taxon>
        <taxon>Nematoda</taxon>
        <taxon>Chromadorea</taxon>
        <taxon>Rhabditida</taxon>
        <taxon>Tylenchina</taxon>
        <taxon>Tylenchomorpha</taxon>
        <taxon>Tylenchoidea</taxon>
        <taxon>Meloidogynidae</taxon>
        <taxon>Meloidogyninae</taxon>
        <taxon>Meloidogyne</taxon>
    </lineage>
</organism>
<evidence type="ECO:0000256" key="3">
    <source>
        <dbReference type="ARBA" id="ARBA00022692"/>
    </source>
</evidence>